<organism evidence="3 4">
    <name type="scientific">Arachis hypogaea</name>
    <name type="common">Peanut</name>
    <dbReference type="NCBI Taxonomy" id="3818"/>
    <lineage>
        <taxon>Eukaryota</taxon>
        <taxon>Viridiplantae</taxon>
        <taxon>Streptophyta</taxon>
        <taxon>Embryophyta</taxon>
        <taxon>Tracheophyta</taxon>
        <taxon>Spermatophyta</taxon>
        <taxon>Magnoliopsida</taxon>
        <taxon>eudicotyledons</taxon>
        <taxon>Gunneridae</taxon>
        <taxon>Pentapetalae</taxon>
        <taxon>rosids</taxon>
        <taxon>fabids</taxon>
        <taxon>Fabales</taxon>
        <taxon>Fabaceae</taxon>
        <taxon>Papilionoideae</taxon>
        <taxon>50 kb inversion clade</taxon>
        <taxon>dalbergioids sensu lato</taxon>
        <taxon>Dalbergieae</taxon>
        <taxon>Pterocarpus clade</taxon>
        <taxon>Arachis</taxon>
    </lineage>
</organism>
<reference evidence="3 4" key="1">
    <citation type="submission" date="2019-01" db="EMBL/GenBank/DDBJ databases">
        <title>Sequencing of cultivated peanut Arachis hypogaea provides insights into genome evolution and oil improvement.</title>
        <authorList>
            <person name="Chen X."/>
        </authorList>
    </citation>
    <scope>NUCLEOTIDE SEQUENCE [LARGE SCALE GENOMIC DNA]</scope>
    <source>
        <strain evidence="4">cv. Fuhuasheng</strain>
        <tissue evidence="3">Leaves</tissue>
    </source>
</reference>
<evidence type="ECO:0000313" key="3">
    <source>
        <dbReference type="EMBL" id="RYR13688.1"/>
    </source>
</evidence>
<dbReference type="GO" id="GO:0017177">
    <property type="term" value="C:glucosidase II complex"/>
    <property type="evidence" value="ECO:0007669"/>
    <property type="project" value="TreeGrafter"/>
</dbReference>
<dbReference type="PANTHER" id="PTHR12630">
    <property type="entry name" value="N-LINKED OLIGOSACCHARIDE PROCESSING"/>
    <property type="match status" value="1"/>
</dbReference>
<dbReference type="InterPro" id="IPR039794">
    <property type="entry name" value="Gtb1-like"/>
</dbReference>
<sequence length="115" mass="13389">MSSDVVTTDSPSWLTKIQRTVRKLFKAVNFFETPLNQTDAARVRKEYDELSSKLSKLQSRVSSLTQKLKHDFGPEGEFYSFYDRCFESKQNKYTYKVCPYDQASQEEGYSTTRLG</sequence>
<keyword evidence="4" id="KW-1185">Reference proteome</keyword>
<dbReference type="Pfam" id="PF13015">
    <property type="entry name" value="PRKCSH_1"/>
    <property type="match status" value="1"/>
</dbReference>
<dbReference type="Proteomes" id="UP000289738">
    <property type="component" value="Chromosome B04"/>
</dbReference>
<proteinExistence type="predicted"/>
<evidence type="ECO:0000313" key="4">
    <source>
        <dbReference type="Proteomes" id="UP000289738"/>
    </source>
</evidence>
<accession>A0A444ZHT9</accession>
<evidence type="ECO:0000256" key="1">
    <source>
        <dbReference type="SAM" id="Coils"/>
    </source>
</evidence>
<protein>
    <recommendedName>
        <fullName evidence="2">Glucosidase 2 subunit beta-like domain-containing protein</fullName>
    </recommendedName>
</protein>
<gene>
    <name evidence="3" type="ORF">Ahy_B04g070545</name>
</gene>
<feature type="coiled-coil region" evidence="1">
    <location>
        <begin position="40"/>
        <end position="67"/>
    </location>
</feature>
<dbReference type="PANTHER" id="PTHR12630:SF1">
    <property type="entry name" value="GLUCOSIDASE 2 SUBUNIT BETA"/>
    <property type="match status" value="1"/>
</dbReference>
<dbReference type="EMBL" id="SDMP01000014">
    <property type="protein sequence ID" value="RYR13688.1"/>
    <property type="molecule type" value="Genomic_DNA"/>
</dbReference>
<dbReference type="InterPro" id="IPR036607">
    <property type="entry name" value="PRKCSH"/>
</dbReference>
<comment type="caution">
    <text evidence="3">The sequence shown here is derived from an EMBL/GenBank/DDBJ whole genome shotgun (WGS) entry which is preliminary data.</text>
</comment>
<keyword evidence="1" id="KW-0175">Coiled coil</keyword>
<name>A0A444ZHT9_ARAHY</name>
<dbReference type="GO" id="GO:0006491">
    <property type="term" value="P:N-glycan processing"/>
    <property type="evidence" value="ECO:0007669"/>
    <property type="project" value="TreeGrafter"/>
</dbReference>
<dbReference type="AlphaFoldDB" id="A0A444ZHT9"/>
<feature type="domain" description="Glucosidase 2 subunit beta-like" evidence="2">
    <location>
        <begin position="44"/>
        <end position="106"/>
    </location>
</feature>
<evidence type="ECO:0000259" key="2">
    <source>
        <dbReference type="Pfam" id="PF13015"/>
    </source>
</evidence>